<feature type="transmembrane region" description="Helical" evidence="13">
    <location>
        <begin position="774"/>
        <end position="793"/>
    </location>
</feature>
<keyword evidence="3" id="KW-0633">Potassium transport</keyword>
<feature type="transmembrane region" description="Helical" evidence="13">
    <location>
        <begin position="100"/>
        <end position="118"/>
    </location>
</feature>
<gene>
    <name evidence="15" type="ORF">H257_00957</name>
</gene>
<keyword evidence="11" id="KW-0407">Ion channel</keyword>
<keyword evidence="10 13" id="KW-0472">Membrane</keyword>
<evidence type="ECO:0000256" key="11">
    <source>
        <dbReference type="ARBA" id="ARBA00023303"/>
    </source>
</evidence>
<dbReference type="InterPro" id="IPR027359">
    <property type="entry name" value="Volt_channel_dom_sf"/>
</dbReference>
<evidence type="ECO:0000256" key="1">
    <source>
        <dbReference type="ARBA" id="ARBA00004141"/>
    </source>
</evidence>
<evidence type="ECO:0000256" key="9">
    <source>
        <dbReference type="ARBA" id="ARBA00023065"/>
    </source>
</evidence>
<keyword evidence="9" id="KW-0406">Ion transport</keyword>
<dbReference type="PANTHER" id="PTHR11537:SF254">
    <property type="entry name" value="POTASSIUM VOLTAGE-GATED CHANNEL PROTEIN SHAB"/>
    <property type="match status" value="1"/>
</dbReference>
<feature type="domain" description="Ion transport" evidence="14">
    <location>
        <begin position="99"/>
        <end position="345"/>
    </location>
</feature>
<dbReference type="PANTHER" id="PTHR11537">
    <property type="entry name" value="VOLTAGE-GATED POTASSIUM CHANNEL"/>
    <property type="match status" value="1"/>
</dbReference>
<keyword evidence="7" id="KW-0630">Potassium</keyword>
<feature type="transmembrane region" description="Helical" evidence="13">
    <location>
        <begin position="283"/>
        <end position="305"/>
    </location>
</feature>
<feature type="transmembrane region" description="Helical" evidence="13">
    <location>
        <begin position="317"/>
        <end position="341"/>
    </location>
</feature>
<evidence type="ECO:0000256" key="12">
    <source>
        <dbReference type="SAM" id="MobiDB-lite"/>
    </source>
</evidence>
<feature type="domain" description="Ion transport" evidence="14">
    <location>
        <begin position="664"/>
        <end position="900"/>
    </location>
</feature>
<dbReference type="STRING" id="112090.W4H608"/>
<dbReference type="SUPFAM" id="SSF81324">
    <property type="entry name" value="Voltage-gated potassium channels"/>
    <property type="match status" value="2"/>
</dbReference>
<evidence type="ECO:0000256" key="3">
    <source>
        <dbReference type="ARBA" id="ARBA00022538"/>
    </source>
</evidence>
<name>W4H608_APHAT</name>
<evidence type="ECO:0000256" key="2">
    <source>
        <dbReference type="ARBA" id="ARBA00022448"/>
    </source>
</evidence>
<keyword evidence="8 13" id="KW-1133">Transmembrane helix</keyword>
<dbReference type="VEuPathDB" id="FungiDB:H257_00957"/>
<dbReference type="RefSeq" id="XP_009822210.1">
    <property type="nucleotide sequence ID" value="XM_009823908.1"/>
</dbReference>
<evidence type="ECO:0000256" key="10">
    <source>
        <dbReference type="ARBA" id="ARBA00023136"/>
    </source>
</evidence>
<accession>W4H608</accession>
<dbReference type="GO" id="GO:0005249">
    <property type="term" value="F:voltage-gated potassium channel activity"/>
    <property type="evidence" value="ECO:0007669"/>
    <property type="project" value="InterPro"/>
</dbReference>
<dbReference type="GO" id="GO:0008076">
    <property type="term" value="C:voltage-gated potassium channel complex"/>
    <property type="evidence" value="ECO:0007669"/>
    <property type="project" value="InterPro"/>
</dbReference>
<dbReference type="InterPro" id="IPR028325">
    <property type="entry name" value="VG_K_chnl"/>
</dbReference>
<dbReference type="Gene3D" id="1.20.120.350">
    <property type="entry name" value="Voltage-gated potassium channels. Chain C"/>
    <property type="match status" value="2"/>
</dbReference>
<keyword evidence="4 13" id="KW-0812">Transmembrane</keyword>
<evidence type="ECO:0000256" key="8">
    <source>
        <dbReference type="ARBA" id="ARBA00022989"/>
    </source>
</evidence>
<feature type="transmembrane region" description="Helical" evidence="13">
    <location>
        <begin position="669"/>
        <end position="689"/>
    </location>
</feature>
<feature type="transmembrane region" description="Helical" evidence="13">
    <location>
        <begin position="253"/>
        <end position="276"/>
    </location>
</feature>
<dbReference type="Pfam" id="PF00520">
    <property type="entry name" value="Ion_trans"/>
    <property type="match status" value="2"/>
</dbReference>
<dbReference type="OrthoDB" id="70273at2759"/>
<evidence type="ECO:0000313" key="15">
    <source>
        <dbReference type="EMBL" id="ETV87347.1"/>
    </source>
</evidence>
<dbReference type="InterPro" id="IPR005821">
    <property type="entry name" value="Ion_trans_dom"/>
</dbReference>
<dbReference type="Gene3D" id="1.10.287.70">
    <property type="match status" value="2"/>
</dbReference>
<dbReference type="AlphaFoldDB" id="W4H608"/>
<evidence type="ECO:0000256" key="4">
    <source>
        <dbReference type="ARBA" id="ARBA00022692"/>
    </source>
</evidence>
<proteinExistence type="predicted"/>
<keyword evidence="5" id="KW-0631">Potassium channel</keyword>
<evidence type="ECO:0000256" key="7">
    <source>
        <dbReference type="ARBA" id="ARBA00022958"/>
    </source>
</evidence>
<feature type="transmembrane region" description="Helical" evidence="13">
    <location>
        <begin position="138"/>
        <end position="158"/>
    </location>
</feature>
<keyword evidence="2" id="KW-0813">Transport</keyword>
<feature type="region of interest" description="Disordered" evidence="12">
    <location>
        <begin position="1065"/>
        <end position="1112"/>
    </location>
</feature>
<comment type="subcellular location">
    <subcellularLocation>
        <location evidence="1">Membrane</location>
        <topology evidence="1">Multi-pass membrane protein</topology>
    </subcellularLocation>
</comment>
<protein>
    <recommendedName>
        <fullName evidence="14">Ion transport domain-containing protein</fullName>
    </recommendedName>
</protein>
<feature type="transmembrane region" description="Helical" evidence="13">
    <location>
        <begin position="696"/>
        <end position="715"/>
    </location>
</feature>
<sequence length="1112" mass="123561">MPSVEEKGSVMPLPDSVRDEKATAMTEETSASIPEDLAVVATSPFAPPSDHVLGTAEVSNMRMESMSSSTRTNSDRSKTFRSRLRMRIVDHPEGSRIGRVYHTVFLFVVVCNLVSLMLETLDGPNHGSSDPVYPMLPFAKSYVISDMFFTGIFTVDLMVKCAIAKSQKKFWTSVVTIMDVLAVLPLYILVAKAGGTLKLTNSESPLPSDQYIKLLRLFRIIRVVNMLKVYHNTTSHLNKSGMRILYLTVKGSLAPLTITLFFLITFIMLFATILYYAQPCYNVSTCVFTDIFNAGYFAMVTVATVGYGDQVVDLNNVIAVLVTCVMMIFGALFLAMPLAIIGIKYEMLWTKHEADRKSISRAESFRLTGKPPPQVLQIESMRLAPMANVVNMQFVDLCEVTSYLSRDCATFVSFMNADALLHGPADRNRDDATSQLIDTLLRAIKAHKDMSKTIKALVPRELLQPNSIAKLPKLSESSPSRHATFKQSIISRAKRAMSGAAHPDDAAQHTLDATIPFRRRLFLLLERPHSSRQANYLNKFFLVTVIMSMLLFYAETTPELQAYGMHTELCHRALESYCTQSSRSQATDPGCFVHVNPNVSTSMLLDFHCDDSATPDASNVSPCVGVGWNYGSNDTAIVCASSFVDKDKICKLRQCLSGHVPMFDMSTKWIYLELYFGFVFTAEWLLRFYAARHRLAFVRSFGTWIDTLAIMPFYAELITGLVGGVTPMFAIVPTFPTFLSVLPMTKTLRIFKLARHFKATMVLARTAELTYQRLLIPLFFLFLGCVSAGAIFYEIERGTQCLAKQPCKWWNLNIMTREMGDPYPYGKRIQVQVDKITIVTDMLRSSWMSIVTFTSVGYGDMRPRTPVGKIADIMAMVLGSFYTAMPLSLIGGQFYACYEQFLKDSSRRLVGSNATNLTIDDVIANKQRQRSVFGVVDMPLLNQFVAINRLLNEVILNACRLNAMACQSARLGNTRPPLPPLLDSVLQNAERTVQSPRRFSSSSRPSSRSAANVVDAAAAIRAMEKKVQTVEALVCNITEACALAQTIILSFSIIVEKIVLEADDVQGESEAPSPPRRDGQRGEGVYSAAITSTVPPQPNYSPEDISIVDGPT</sequence>
<organism evidence="15">
    <name type="scientific">Aphanomyces astaci</name>
    <name type="common">Crayfish plague agent</name>
    <dbReference type="NCBI Taxonomy" id="112090"/>
    <lineage>
        <taxon>Eukaryota</taxon>
        <taxon>Sar</taxon>
        <taxon>Stramenopiles</taxon>
        <taxon>Oomycota</taxon>
        <taxon>Saprolegniomycetes</taxon>
        <taxon>Saprolegniales</taxon>
        <taxon>Verrucalvaceae</taxon>
        <taxon>Aphanomyces</taxon>
    </lineage>
</organism>
<dbReference type="GeneID" id="20802953"/>
<dbReference type="GO" id="GO:0001508">
    <property type="term" value="P:action potential"/>
    <property type="evidence" value="ECO:0007669"/>
    <property type="project" value="TreeGrafter"/>
</dbReference>
<evidence type="ECO:0000256" key="13">
    <source>
        <dbReference type="SAM" id="Phobius"/>
    </source>
</evidence>
<dbReference type="EMBL" id="KI913115">
    <property type="protein sequence ID" value="ETV87347.1"/>
    <property type="molecule type" value="Genomic_DNA"/>
</dbReference>
<feature type="transmembrane region" description="Helical" evidence="13">
    <location>
        <begin position="536"/>
        <end position="554"/>
    </location>
</feature>
<keyword evidence="6" id="KW-0851">Voltage-gated channel</keyword>
<evidence type="ECO:0000256" key="5">
    <source>
        <dbReference type="ARBA" id="ARBA00022826"/>
    </source>
</evidence>
<evidence type="ECO:0000256" key="6">
    <source>
        <dbReference type="ARBA" id="ARBA00022882"/>
    </source>
</evidence>
<feature type="region of interest" description="Disordered" evidence="12">
    <location>
        <begin position="1"/>
        <end position="33"/>
    </location>
</feature>
<dbReference type="PRINTS" id="PR00169">
    <property type="entry name" value="KCHANNEL"/>
</dbReference>
<reference evidence="15" key="1">
    <citation type="submission" date="2013-12" db="EMBL/GenBank/DDBJ databases">
        <title>The Genome Sequence of Aphanomyces astaci APO3.</title>
        <authorList>
            <consortium name="The Broad Institute Genomics Platform"/>
            <person name="Russ C."/>
            <person name="Tyler B."/>
            <person name="van West P."/>
            <person name="Dieguez-Uribeondo J."/>
            <person name="Young S.K."/>
            <person name="Zeng Q."/>
            <person name="Gargeya S."/>
            <person name="Fitzgerald M."/>
            <person name="Abouelleil A."/>
            <person name="Alvarado L."/>
            <person name="Chapman S.B."/>
            <person name="Gainer-Dewar J."/>
            <person name="Goldberg J."/>
            <person name="Griggs A."/>
            <person name="Gujja S."/>
            <person name="Hansen M."/>
            <person name="Howarth C."/>
            <person name="Imamovic A."/>
            <person name="Ireland A."/>
            <person name="Larimer J."/>
            <person name="McCowan C."/>
            <person name="Murphy C."/>
            <person name="Pearson M."/>
            <person name="Poon T.W."/>
            <person name="Priest M."/>
            <person name="Roberts A."/>
            <person name="Saif S."/>
            <person name="Shea T."/>
            <person name="Sykes S."/>
            <person name="Wortman J."/>
            <person name="Nusbaum C."/>
            <person name="Birren B."/>
        </authorList>
    </citation>
    <scope>NUCLEOTIDE SEQUENCE [LARGE SCALE GENOMIC DNA]</scope>
    <source>
        <strain evidence="15">APO3</strain>
    </source>
</reference>
<feature type="transmembrane region" description="Helical" evidence="13">
    <location>
        <begin position="721"/>
        <end position="742"/>
    </location>
</feature>
<evidence type="ECO:0000259" key="14">
    <source>
        <dbReference type="Pfam" id="PF00520"/>
    </source>
</evidence>
<feature type="transmembrane region" description="Helical" evidence="13">
    <location>
        <begin position="170"/>
        <end position="190"/>
    </location>
</feature>